<protein>
    <recommendedName>
        <fullName evidence="18">Protein kinase domain-containing protein</fullName>
    </recommendedName>
</protein>
<dbReference type="PROSITE" id="PS00108">
    <property type="entry name" value="PROTEIN_KINASE_ST"/>
    <property type="match status" value="2"/>
</dbReference>
<keyword evidence="8 15" id="KW-0547">Nucleotide-binding</keyword>
<keyword evidence="10 15" id="KW-0067">ATP-binding</keyword>
<accession>A0AAD8RK61</accession>
<gene>
    <name evidence="19" type="ORF">QYE76_000903</name>
</gene>
<proteinExistence type="inferred from homology"/>
<comment type="similarity">
    <text evidence="3">In the C-terminal section; belongs to the protein kinase superfamily. Ser/Thr protein kinase family.</text>
</comment>
<dbReference type="AlphaFoldDB" id="A0AAD8RK61"/>
<evidence type="ECO:0000256" key="11">
    <source>
        <dbReference type="ARBA" id="ARBA00022989"/>
    </source>
</evidence>
<sequence length="946" mass="102357">MRSNTHLFFFSSLILLVCFLTHETFAGTTETSYYAVAAGFGGCERRCGGATPVPYPFGFSDGCPIALSCNASTSAPSLPSGGGDNGTSYGIVAFNSTIATILVAIPSSCRRSIPDARRVLSGTNYGVSARTGLILRGGCRETNSTSCAVPVAVMSRLLRTAQCGDNDTASAAGAVACVTSSSPNATSAGVFLQWDKTDNTECDDMLTSALLGETQDGTASMEFGLAELAWWLNGTCAGEDERCAANATCSDITTPSGSAGHRCSCVPGMAGDGFLAGDGCYFLGRSRLNVKGIVERILLFSMFALILLSIGISMGILACFLINRRKRHNATTKRTKHLRKAGAATLFRGALVEDELDQGVGGPRRFSYNELTTTTNNFSDDTTLGRGGFGSVYQGFLSDMNREVAVKRVSETSRQGWKEFISEVCIISRLRHRNLVQLIGWCHGGNELLLVYELMHNGSLDTHLYRADFVLAWPVRYEIVLGVGAALMYLHQDTEQRVVHRDIKPSNIMLDTSFIAKLGDFGLARLINDGRRSHTTGMAGTLGYIDPESVMAGRASVESDVYSFGVLLLEVACGRRPAVVHENGDVVHLVQWVWDLYGGGGILGAADERLRGELDDREMEYVLVVGLWCAHPDRSMRPSIRQAMNVLRFEAPLPSLPARMPVATYGPPTNLRHHITYHELVAATDGFSSGNKLGEGGFGSVYRGFLTDANLHISVKKVSKSSCQGWKEFVSEVRIISQLRHRNLAQLLGWFNGGNDEDLLLVYELMPNGSLDAHLYKPDHLLPWTVRYEVALGLGSALLYLHQEMEQYVVHRDIKPSNIMLDASFKAKLGDFGLARFKSPAAEGLSWPQWVWEAYTQGAILEAADVQLDGNFVEQEMEHVMVVGLWCGHPDPRNATPHGLIRDVAATPAELAPTFSLIGIEAAASSSGTPTRGVALGKSALTLTLA</sequence>
<dbReference type="FunFam" id="3.30.200.20:FF:000168">
    <property type="entry name" value="L-type lectin-domain containing receptor kinase IX.1"/>
    <property type="match status" value="1"/>
</dbReference>
<keyword evidence="20" id="KW-1185">Reference proteome</keyword>
<dbReference type="Gene3D" id="1.10.510.10">
    <property type="entry name" value="Transferase(Phosphotransferase) domain 1"/>
    <property type="match status" value="2"/>
</dbReference>
<dbReference type="InterPro" id="IPR000719">
    <property type="entry name" value="Prot_kinase_dom"/>
</dbReference>
<feature type="domain" description="Protein kinase" evidence="18">
    <location>
        <begin position="687"/>
        <end position="946"/>
    </location>
</feature>
<dbReference type="PROSITE" id="PS00107">
    <property type="entry name" value="PROTEIN_KINASE_ATP"/>
    <property type="match status" value="2"/>
</dbReference>
<keyword evidence="5" id="KW-0808">Transferase</keyword>
<dbReference type="GO" id="GO:0005524">
    <property type="term" value="F:ATP binding"/>
    <property type="evidence" value="ECO:0007669"/>
    <property type="project" value="UniProtKB-UniRule"/>
</dbReference>
<dbReference type="GO" id="GO:0005886">
    <property type="term" value="C:plasma membrane"/>
    <property type="evidence" value="ECO:0007669"/>
    <property type="project" value="UniProtKB-SubCell"/>
</dbReference>
<dbReference type="GO" id="GO:0004672">
    <property type="term" value="F:protein kinase activity"/>
    <property type="evidence" value="ECO:0007669"/>
    <property type="project" value="InterPro"/>
</dbReference>
<evidence type="ECO:0000256" key="9">
    <source>
        <dbReference type="ARBA" id="ARBA00022777"/>
    </source>
</evidence>
<evidence type="ECO:0000256" key="8">
    <source>
        <dbReference type="ARBA" id="ARBA00022741"/>
    </source>
</evidence>
<evidence type="ECO:0000259" key="18">
    <source>
        <dbReference type="PROSITE" id="PS50011"/>
    </source>
</evidence>
<evidence type="ECO:0000256" key="16">
    <source>
        <dbReference type="SAM" id="Phobius"/>
    </source>
</evidence>
<keyword evidence="7 17" id="KW-0732">Signal</keyword>
<evidence type="ECO:0000256" key="5">
    <source>
        <dbReference type="ARBA" id="ARBA00022679"/>
    </source>
</evidence>
<dbReference type="InterPro" id="IPR008271">
    <property type="entry name" value="Ser/Thr_kinase_AS"/>
</dbReference>
<dbReference type="FunFam" id="1.10.510.10:FF:000240">
    <property type="entry name" value="Lectin-domain containing receptor kinase A4.3"/>
    <property type="match status" value="1"/>
</dbReference>
<feature type="transmembrane region" description="Helical" evidence="16">
    <location>
        <begin position="297"/>
        <end position="322"/>
    </location>
</feature>
<keyword evidence="6 16" id="KW-0812">Transmembrane</keyword>
<evidence type="ECO:0000256" key="7">
    <source>
        <dbReference type="ARBA" id="ARBA00022729"/>
    </source>
</evidence>
<evidence type="ECO:0000256" key="13">
    <source>
        <dbReference type="ARBA" id="ARBA00023170"/>
    </source>
</evidence>
<dbReference type="Proteomes" id="UP001231189">
    <property type="component" value="Unassembled WGS sequence"/>
</dbReference>
<organism evidence="19 20">
    <name type="scientific">Lolium multiflorum</name>
    <name type="common">Italian ryegrass</name>
    <name type="synonym">Lolium perenne subsp. multiflorum</name>
    <dbReference type="NCBI Taxonomy" id="4521"/>
    <lineage>
        <taxon>Eukaryota</taxon>
        <taxon>Viridiplantae</taxon>
        <taxon>Streptophyta</taxon>
        <taxon>Embryophyta</taxon>
        <taxon>Tracheophyta</taxon>
        <taxon>Spermatophyta</taxon>
        <taxon>Magnoliopsida</taxon>
        <taxon>Liliopsida</taxon>
        <taxon>Poales</taxon>
        <taxon>Poaceae</taxon>
        <taxon>BOP clade</taxon>
        <taxon>Pooideae</taxon>
        <taxon>Poodae</taxon>
        <taxon>Poeae</taxon>
        <taxon>Poeae Chloroplast Group 2 (Poeae type)</taxon>
        <taxon>Loliodinae</taxon>
        <taxon>Loliinae</taxon>
        <taxon>Lolium</taxon>
    </lineage>
</organism>
<feature type="domain" description="Protein kinase" evidence="18">
    <location>
        <begin position="378"/>
        <end position="656"/>
    </location>
</feature>
<feature type="binding site" evidence="15">
    <location>
        <position position="407"/>
    </location>
    <ligand>
        <name>ATP</name>
        <dbReference type="ChEBI" id="CHEBI:30616"/>
    </ligand>
</feature>
<dbReference type="Gene3D" id="3.30.200.20">
    <property type="entry name" value="Phosphorylase Kinase, domain 1"/>
    <property type="match status" value="2"/>
</dbReference>
<dbReference type="CDD" id="cd14066">
    <property type="entry name" value="STKc_IRAK"/>
    <property type="match status" value="1"/>
</dbReference>
<keyword evidence="13" id="KW-0675">Receptor</keyword>
<feature type="signal peptide" evidence="17">
    <location>
        <begin position="1"/>
        <end position="26"/>
    </location>
</feature>
<dbReference type="FunFam" id="3.30.200.20:FF:000217">
    <property type="entry name" value="probable LRR receptor-like serine/threonine-protein kinase At1g53430"/>
    <property type="match status" value="1"/>
</dbReference>
<dbReference type="InterPro" id="IPR011009">
    <property type="entry name" value="Kinase-like_dom_sf"/>
</dbReference>
<keyword evidence="11 16" id="KW-1133">Transmembrane helix</keyword>
<dbReference type="EMBL" id="JAUUTY010000005">
    <property type="protein sequence ID" value="KAK1626588.1"/>
    <property type="molecule type" value="Genomic_DNA"/>
</dbReference>
<evidence type="ECO:0000256" key="4">
    <source>
        <dbReference type="ARBA" id="ARBA00022475"/>
    </source>
</evidence>
<evidence type="ECO:0000313" key="19">
    <source>
        <dbReference type="EMBL" id="KAK1626588.1"/>
    </source>
</evidence>
<feature type="binding site" evidence="15">
    <location>
        <position position="717"/>
    </location>
    <ligand>
        <name>ATP</name>
        <dbReference type="ChEBI" id="CHEBI:30616"/>
    </ligand>
</feature>
<keyword evidence="12 16" id="KW-0472">Membrane</keyword>
<keyword evidence="14" id="KW-0325">Glycoprotein</keyword>
<evidence type="ECO:0000256" key="3">
    <source>
        <dbReference type="ARBA" id="ARBA00010217"/>
    </source>
</evidence>
<evidence type="ECO:0000256" key="10">
    <source>
        <dbReference type="ARBA" id="ARBA00022840"/>
    </source>
</evidence>
<name>A0AAD8RK61_LOLMU</name>
<keyword evidence="4" id="KW-1003">Cell membrane</keyword>
<dbReference type="PANTHER" id="PTHR27007">
    <property type="match status" value="1"/>
</dbReference>
<evidence type="ECO:0000256" key="15">
    <source>
        <dbReference type="PROSITE-ProRule" id="PRU10141"/>
    </source>
</evidence>
<keyword evidence="9" id="KW-0418">Kinase</keyword>
<evidence type="ECO:0000313" key="20">
    <source>
        <dbReference type="Proteomes" id="UP001231189"/>
    </source>
</evidence>
<evidence type="ECO:0000256" key="2">
    <source>
        <dbReference type="ARBA" id="ARBA00008536"/>
    </source>
</evidence>
<evidence type="ECO:0000256" key="6">
    <source>
        <dbReference type="ARBA" id="ARBA00022692"/>
    </source>
</evidence>
<dbReference type="PROSITE" id="PS50011">
    <property type="entry name" value="PROTEIN_KINASE_DOM"/>
    <property type="match status" value="2"/>
</dbReference>
<comment type="subcellular location">
    <subcellularLocation>
        <location evidence="1">Cell membrane</location>
        <topology evidence="1">Single-pass type I membrane protein</topology>
    </subcellularLocation>
</comment>
<comment type="similarity">
    <text evidence="2">In the N-terminal section; belongs to the leguminous lectin family.</text>
</comment>
<evidence type="ECO:0000256" key="1">
    <source>
        <dbReference type="ARBA" id="ARBA00004251"/>
    </source>
</evidence>
<dbReference type="InterPro" id="IPR017441">
    <property type="entry name" value="Protein_kinase_ATP_BS"/>
</dbReference>
<evidence type="ECO:0000256" key="17">
    <source>
        <dbReference type="SAM" id="SignalP"/>
    </source>
</evidence>
<dbReference type="InterPro" id="IPR050528">
    <property type="entry name" value="L-type_Lectin-RKs"/>
</dbReference>
<dbReference type="GO" id="GO:0002229">
    <property type="term" value="P:defense response to oomycetes"/>
    <property type="evidence" value="ECO:0007669"/>
    <property type="project" value="UniProtKB-ARBA"/>
</dbReference>
<evidence type="ECO:0000256" key="14">
    <source>
        <dbReference type="ARBA" id="ARBA00023180"/>
    </source>
</evidence>
<dbReference type="Pfam" id="PF00069">
    <property type="entry name" value="Pkinase"/>
    <property type="match status" value="2"/>
</dbReference>
<dbReference type="SUPFAM" id="SSF56112">
    <property type="entry name" value="Protein kinase-like (PK-like)"/>
    <property type="match status" value="2"/>
</dbReference>
<reference evidence="19" key="1">
    <citation type="submission" date="2023-07" db="EMBL/GenBank/DDBJ databases">
        <title>A chromosome-level genome assembly of Lolium multiflorum.</title>
        <authorList>
            <person name="Chen Y."/>
            <person name="Copetti D."/>
            <person name="Kolliker R."/>
            <person name="Studer B."/>
        </authorList>
    </citation>
    <scope>NUCLEOTIDE SEQUENCE</scope>
    <source>
        <strain evidence="19">02402/16</strain>
        <tissue evidence="19">Leaf</tissue>
    </source>
</reference>
<feature type="chain" id="PRO_5042098199" description="Protein kinase domain-containing protein" evidence="17">
    <location>
        <begin position="27"/>
        <end position="946"/>
    </location>
</feature>
<comment type="caution">
    <text evidence="19">The sequence shown here is derived from an EMBL/GenBank/DDBJ whole genome shotgun (WGS) entry which is preliminary data.</text>
</comment>
<evidence type="ECO:0000256" key="12">
    <source>
        <dbReference type="ARBA" id="ARBA00023136"/>
    </source>
</evidence>
<dbReference type="SMART" id="SM00220">
    <property type="entry name" value="S_TKc"/>
    <property type="match status" value="2"/>
</dbReference>